<reference evidence="1 2" key="1">
    <citation type="submission" date="2016-04" db="EMBL/GenBank/DDBJ databases">
        <title>The genome of Intoshia linei affirms orthonectids as highly simplified spiralians.</title>
        <authorList>
            <person name="Mikhailov K.V."/>
            <person name="Slusarev G.S."/>
            <person name="Nikitin M.A."/>
            <person name="Logacheva M.D."/>
            <person name="Penin A."/>
            <person name="Aleoshin V."/>
            <person name="Panchin Y.V."/>
        </authorList>
    </citation>
    <scope>NUCLEOTIDE SEQUENCE [LARGE SCALE GENOMIC DNA]</scope>
    <source>
        <strain evidence="1">Intl2013</strain>
        <tissue evidence="1">Whole animal</tissue>
    </source>
</reference>
<dbReference type="AlphaFoldDB" id="A0A177B6M1"/>
<evidence type="ECO:0000313" key="1">
    <source>
        <dbReference type="EMBL" id="OAF69293.1"/>
    </source>
</evidence>
<accession>A0A177B6M1</accession>
<evidence type="ECO:0000313" key="2">
    <source>
        <dbReference type="Proteomes" id="UP000078046"/>
    </source>
</evidence>
<name>A0A177B6M1_9BILA</name>
<gene>
    <name evidence="1" type="ORF">A3Q56_02976</name>
</gene>
<dbReference type="EMBL" id="LWCA01000306">
    <property type="protein sequence ID" value="OAF69293.1"/>
    <property type="molecule type" value="Genomic_DNA"/>
</dbReference>
<protein>
    <submittedName>
        <fullName evidence="1">Uncharacterized protein</fullName>
    </submittedName>
</protein>
<dbReference type="Proteomes" id="UP000078046">
    <property type="component" value="Unassembled WGS sequence"/>
</dbReference>
<proteinExistence type="predicted"/>
<organism evidence="1 2">
    <name type="scientific">Intoshia linei</name>
    <dbReference type="NCBI Taxonomy" id="1819745"/>
    <lineage>
        <taxon>Eukaryota</taxon>
        <taxon>Metazoa</taxon>
        <taxon>Spiralia</taxon>
        <taxon>Lophotrochozoa</taxon>
        <taxon>Mesozoa</taxon>
        <taxon>Orthonectida</taxon>
        <taxon>Rhopaluridae</taxon>
        <taxon>Intoshia</taxon>
    </lineage>
</organism>
<keyword evidence="2" id="KW-1185">Reference proteome</keyword>
<comment type="caution">
    <text evidence="1">The sequence shown here is derived from an EMBL/GenBank/DDBJ whole genome shotgun (WGS) entry which is preliminary data.</text>
</comment>
<sequence length="165" mass="19234">MSLKDICKIIGKCQCIHDHFHVKHEIKSIVHLVYKFCPNCREIVACPIFECKCDKLTATIRKCAQNMLNQNLTNKIISFKRGKNYPENDDIIKCVDIDDIIDGKNIYGILEGANTMIFDKDVDIKKDIYRNLLHNLEYMDRYFQRLDGLIQDDKVFTIKTCNGLI</sequence>